<evidence type="ECO:0000256" key="7">
    <source>
        <dbReference type="ARBA" id="ARBA00023159"/>
    </source>
</evidence>
<evidence type="ECO:0000256" key="2">
    <source>
        <dbReference type="ARBA" id="ARBA00010857"/>
    </source>
</evidence>
<dbReference type="CDD" id="cd20554">
    <property type="entry name" value="CYCLIN_TFIIIB90_rpt2"/>
    <property type="match status" value="1"/>
</dbReference>
<dbReference type="GO" id="GO:0005634">
    <property type="term" value="C:nucleus"/>
    <property type="evidence" value="ECO:0007669"/>
    <property type="project" value="UniProtKB-SubCell"/>
</dbReference>
<dbReference type="FunFam" id="1.20.5.650:FF:000002">
    <property type="entry name" value="Cyclin/Brf1-like TBP-binding protein"/>
    <property type="match status" value="1"/>
</dbReference>
<dbReference type="Pfam" id="PF07741">
    <property type="entry name" value="BRF1"/>
    <property type="match status" value="1"/>
</dbReference>
<dbReference type="FunFam" id="1.10.472.10:FF:000007">
    <property type="entry name" value="Transcription factor IIIB 90 kDa subunit"/>
    <property type="match status" value="1"/>
</dbReference>
<dbReference type="EMBL" id="JAAARO010000015">
    <property type="protein sequence ID" value="KAF5735187.1"/>
    <property type="molecule type" value="Genomic_DNA"/>
</dbReference>
<evidence type="ECO:0000313" key="13">
    <source>
        <dbReference type="Proteomes" id="UP000593562"/>
    </source>
</evidence>
<keyword evidence="5" id="KW-0862">Zinc</keyword>
<feature type="compositionally biased region" description="Acidic residues" evidence="10">
    <location>
        <begin position="414"/>
        <end position="431"/>
    </location>
</feature>
<keyword evidence="6" id="KW-0805">Transcription regulation</keyword>
<dbReference type="GO" id="GO:0097550">
    <property type="term" value="C:transcription preinitiation complex"/>
    <property type="evidence" value="ECO:0007669"/>
    <property type="project" value="TreeGrafter"/>
</dbReference>
<keyword evidence="7" id="KW-0010">Activator</keyword>
<sequence length="633" mass="71279">MSTWCSNCSKTVRGERYDGGPLCCTVCGKVLEDTNFSSEVTFTKDSYGQSRAVGNVIRSVESDGSASRQMLLERARNDIRILSNNLEMDDYAYADVIEMAWRFYTMAVERNFTRGRRTNQVQAACLYIACRQKRKPYLLIDFSNELQINIYVLGAVFLELCKVLYLVHPSIFLNLVDPSIFIEKFTQSLLGKEDRKRNVEVAKTAESIMASMKRDWITTGRKPSGLCGAALYISALSHGIKCLKSDIVRTMHICEATLMKRLDEFENTESGNLTIEEFMEKAYELRESASTKLPNVAPDLKEVLCPHKKSQPFACQLCKSCYDEFMKVSGGLDGGVDPPAFQRAERERMAIAQMEKESVESEPTPEGLVNSEQIEKEPNIPHTSKPEKLFSESKMAGDVPKAGATHDLGSNMLDEVDGGAESCDESDNFSDIDDVEVDGYLHNEEEKQYKKIIWEEMNREYLEEQAAKEAAAAVAKQAYDANIGNCPEGLQAARDFAAATEAAVQKSRKEKQQRRATEAKNSLPAQSAAEATHQMLIKKRLSSKINYDVLEKLFDEPAAQQNPKKSRSESHLNNDGKLSNIDNKARESEGGNKDDDLMLEDEYDYQEDEYDVNNDYNYDNIYEGEDNDDNGYD</sequence>
<dbReference type="GO" id="GO:0000126">
    <property type="term" value="C:transcription factor TFIIIB complex"/>
    <property type="evidence" value="ECO:0007669"/>
    <property type="project" value="TreeGrafter"/>
</dbReference>
<feature type="region of interest" description="Disordered" evidence="10">
    <location>
        <begin position="555"/>
        <end position="633"/>
    </location>
</feature>
<dbReference type="PANTHER" id="PTHR11618">
    <property type="entry name" value="TRANSCRIPTION INITIATION FACTOR IIB-RELATED"/>
    <property type="match status" value="1"/>
</dbReference>
<keyword evidence="9" id="KW-0539">Nucleus</keyword>
<evidence type="ECO:0000256" key="9">
    <source>
        <dbReference type="ARBA" id="ARBA00023242"/>
    </source>
</evidence>
<dbReference type="FunCoup" id="A0A7J7CM69">
    <property type="interactions" value="3506"/>
</dbReference>
<comment type="caution">
    <text evidence="12">The sequence shown here is derived from an EMBL/GenBank/DDBJ whole genome shotgun (WGS) entry which is preliminary data.</text>
</comment>
<keyword evidence="3" id="KW-0479">Metal-binding</keyword>
<dbReference type="FunFam" id="1.10.472.10:FF:000066">
    <property type="entry name" value="Transcription factor IIIB subunit"/>
    <property type="match status" value="1"/>
</dbReference>
<dbReference type="GO" id="GO:0000995">
    <property type="term" value="F:RNA polymerase III general transcription initiation factor activity"/>
    <property type="evidence" value="ECO:0007669"/>
    <property type="project" value="TreeGrafter"/>
</dbReference>
<protein>
    <submittedName>
        <fullName evidence="12">Cyclin/Brf1-like TBP-binding protein putative isoform 1</fullName>
    </submittedName>
</protein>
<keyword evidence="4" id="KW-0863">Zinc-finger</keyword>
<dbReference type="PANTHER" id="PTHR11618:SF4">
    <property type="entry name" value="TRANSCRIPTION FACTOR IIIB 90 KDA SUBUNIT"/>
    <property type="match status" value="1"/>
</dbReference>
<accession>A0A7J7CM69</accession>
<keyword evidence="13" id="KW-1185">Reference proteome</keyword>
<comment type="similarity">
    <text evidence="2">Belongs to the TFIIB family.</text>
</comment>
<comment type="subcellular location">
    <subcellularLocation>
        <location evidence="1">Nucleus</location>
    </subcellularLocation>
</comment>
<dbReference type="OrthoDB" id="511529at2759"/>
<evidence type="ECO:0000256" key="6">
    <source>
        <dbReference type="ARBA" id="ARBA00023015"/>
    </source>
</evidence>
<keyword evidence="8" id="KW-0804">Transcription</keyword>
<dbReference type="InterPro" id="IPR036915">
    <property type="entry name" value="Cyclin-like_sf"/>
</dbReference>
<feature type="domain" description="Cyclin-like" evidence="11">
    <location>
        <begin position="180"/>
        <end position="267"/>
    </location>
</feature>
<dbReference type="AlphaFoldDB" id="A0A7J7CM69"/>
<evidence type="ECO:0000256" key="1">
    <source>
        <dbReference type="ARBA" id="ARBA00004123"/>
    </source>
</evidence>
<dbReference type="Gene3D" id="1.20.5.650">
    <property type="entry name" value="Single helix bin"/>
    <property type="match status" value="1"/>
</dbReference>
<dbReference type="GO" id="GO:0017025">
    <property type="term" value="F:TBP-class protein binding"/>
    <property type="evidence" value="ECO:0007669"/>
    <property type="project" value="InterPro"/>
</dbReference>
<feature type="compositionally biased region" description="Basic and acidic residues" evidence="10">
    <location>
        <begin position="583"/>
        <end position="596"/>
    </location>
</feature>
<organism evidence="12 13">
    <name type="scientific">Tripterygium wilfordii</name>
    <name type="common">Thunder God vine</name>
    <dbReference type="NCBI Taxonomy" id="458696"/>
    <lineage>
        <taxon>Eukaryota</taxon>
        <taxon>Viridiplantae</taxon>
        <taxon>Streptophyta</taxon>
        <taxon>Embryophyta</taxon>
        <taxon>Tracheophyta</taxon>
        <taxon>Spermatophyta</taxon>
        <taxon>Magnoliopsida</taxon>
        <taxon>eudicotyledons</taxon>
        <taxon>Gunneridae</taxon>
        <taxon>Pentapetalae</taxon>
        <taxon>rosids</taxon>
        <taxon>fabids</taxon>
        <taxon>Celastrales</taxon>
        <taxon>Celastraceae</taxon>
        <taxon>Tripterygium</taxon>
    </lineage>
</organism>
<reference evidence="12 13" key="1">
    <citation type="journal article" date="2020" name="Nat. Commun.">
        <title>Genome of Tripterygium wilfordii and identification of cytochrome P450 involved in triptolide biosynthesis.</title>
        <authorList>
            <person name="Tu L."/>
            <person name="Su P."/>
            <person name="Zhang Z."/>
            <person name="Gao L."/>
            <person name="Wang J."/>
            <person name="Hu T."/>
            <person name="Zhou J."/>
            <person name="Zhang Y."/>
            <person name="Zhao Y."/>
            <person name="Liu Y."/>
            <person name="Song Y."/>
            <person name="Tong Y."/>
            <person name="Lu Y."/>
            <person name="Yang J."/>
            <person name="Xu C."/>
            <person name="Jia M."/>
            <person name="Peters R.J."/>
            <person name="Huang L."/>
            <person name="Gao W."/>
        </authorList>
    </citation>
    <scope>NUCLEOTIDE SEQUENCE [LARGE SCALE GENOMIC DNA]</scope>
    <source>
        <strain evidence="13">cv. XIE 37</strain>
        <tissue evidence="12">Leaf</tissue>
    </source>
</reference>
<dbReference type="GO" id="GO:0001006">
    <property type="term" value="F:RNA polymerase III type 3 promoter sequence-specific DNA binding"/>
    <property type="evidence" value="ECO:0007669"/>
    <property type="project" value="TreeGrafter"/>
</dbReference>
<feature type="compositionally biased region" description="Acidic residues" evidence="10">
    <location>
        <begin position="622"/>
        <end position="633"/>
    </location>
</feature>
<feature type="domain" description="Cyclin-like" evidence="11">
    <location>
        <begin position="77"/>
        <end position="162"/>
    </location>
</feature>
<evidence type="ECO:0000313" key="12">
    <source>
        <dbReference type="EMBL" id="KAF5735187.1"/>
    </source>
</evidence>
<dbReference type="CDD" id="cd20553">
    <property type="entry name" value="CYCLIN_TFIIIB90_rpt1"/>
    <property type="match status" value="1"/>
</dbReference>
<feature type="region of interest" description="Disordered" evidence="10">
    <location>
        <begin position="503"/>
        <end position="532"/>
    </location>
</feature>
<dbReference type="PRINTS" id="PR00685">
    <property type="entry name" value="TIFACTORIIB"/>
</dbReference>
<dbReference type="Gene3D" id="1.10.472.10">
    <property type="entry name" value="Cyclin-like"/>
    <property type="match status" value="2"/>
</dbReference>
<dbReference type="InParanoid" id="A0A7J7CM69"/>
<dbReference type="GO" id="GO:0070897">
    <property type="term" value="P:transcription preinitiation complex assembly"/>
    <property type="evidence" value="ECO:0007669"/>
    <property type="project" value="InterPro"/>
</dbReference>
<dbReference type="InterPro" id="IPR011665">
    <property type="entry name" value="BRF1_TBP-bd_dom"/>
</dbReference>
<dbReference type="SUPFAM" id="SSF47954">
    <property type="entry name" value="Cyclin-like"/>
    <property type="match status" value="2"/>
</dbReference>
<evidence type="ECO:0000256" key="8">
    <source>
        <dbReference type="ARBA" id="ARBA00023163"/>
    </source>
</evidence>
<gene>
    <name evidence="12" type="ORF">HS088_TW15G00687</name>
</gene>
<dbReference type="Proteomes" id="UP000593562">
    <property type="component" value="Unassembled WGS sequence"/>
</dbReference>
<dbReference type="SMART" id="SM00385">
    <property type="entry name" value="CYCLIN"/>
    <property type="match status" value="2"/>
</dbReference>
<evidence type="ECO:0000256" key="3">
    <source>
        <dbReference type="ARBA" id="ARBA00022723"/>
    </source>
</evidence>
<evidence type="ECO:0000256" key="5">
    <source>
        <dbReference type="ARBA" id="ARBA00022833"/>
    </source>
</evidence>
<dbReference type="InterPro" id="IPR013763">
    <property type="entry name" value="Cyclin-like_dom"/>
</dbReference>
<feature type="region of interest" description="Disordered" evidence="10">
    <location>
        <begin position="354"/>
        <end position="431"/>
    </location>
</feature>
<evidence type="ECO:0000256" key="10">
    <source>
        <dbReference type="SAM" id="MobiDB-lite"/>
    </source>
</evidence>
<dbReference type="InterPro" id="IPR013150">
    <property type="entry name" value="TFIIB_cyclin"/>
</dbReference>
<evidence type="ECO:0000259" key="11">
    <source>
        <dbReference type="SMART" id="SM00385"/>
    </source>
</evidence>
<dbReference type="Pfam" id="PF00382">
    <property type="entry name" value="TFIIB"/>
    <property type="match status" value="2"/>
</dbReference>
<feature type="compositionally biased region" description="Basic and acidic residues" evidence="10">
    <location>
        <begin position="373"/>
        <end position="391"/>
    </location>
</feature>
<feature type="compositionally biased region" description="Acidic residues" evidence="10">
    <location>
        <begin position="597"/>
        <end position="612"/>
    </location>
</feature>
<proteinExistence type="inferred from homology"/>
<dbReference type="InterPro" id="IPR000812">
    <property type="entry name" value="TFIIB"/>
</dbReference>
<name>A0A7J7CM69_TRIWF</name>
<dbReference type="GO" id="GO:0008270">
    <property type="term" value="F:zinc ion binding"/>
    <property type="evidence" value="ECO:0007669"/>
    <property type="project" value="UniProtKB-KW"/>
</dbReference>
<evidence type="ECO:0000256" key="4">
    <source>
        <dbReference type="ARBA" id="ARBA00022771"/>
    </source>
</evidence>